<evidence type="ECO:0000259" key="9">
    <source>
        <dbReference type="PROSITE" id="PS50112"/>
    </source>
</evidence>
<evidence type="ECO:0000256" key="6">
    <source>
        <dbReference type="SAM" id="Coils"/>
    </source>
</evidence>
<feature type="domain" description="PAS" evidence="9">
    <location>
        <begin position="347"/>
        <end position="401"/>
    </location>
</feature>
<keyword evidence="6" id="KW-0175">Coiled coil</keyword>
<dbReference type="PROSITE" id="PS50112">
    <property type="entry name" value="PAS"/>
    <property type="match status" value="1"/>
</dbReference>
<name>A0ABM8HWJ5_9BACT</name>
<protein>
    <recommendedName>
        <fullName evidence="14">Diguanylate cyclase with PAS/PAC sensor</fullName>
    </recommendedName>
</protein>
<dbReference type="SUPFAM" id="SSF55785">
    <property type="entry name" value="PYP-like sensor domain (PAS domain)"/>
    <property type="match status" value="1"/>
</dbReference>
<evidence type="ECO:0000256" key="2">
    <source>
        <dbReference type="ARBA" id="ARBA00022475"/>
    </source>
</evidence>
<organism evidence="12 13">
    <name type="scientific">Desulfuromonas versatilis</name>
    <dbReference type="NCBI Taxonomy" id="2802975"/>
    <lineage>
        <taxon>Bacteria</taxon>
        <taxon>Pseudomonadati</taxon>
        <taxon>Thermodesulfobacteriota</taxon>
        <taxon>Desulfuromonadia</taxon>
        <taxon>Desulfuromonadales</taxon>
        <taxon>Desulfuromonadaceae</taxon>
        <taxon>Desulfuromonas</taxon>
    </lineage>
</organism>
<evidence type="ECO:0000256" key="8">
    <source>
        <dbReference type="SAM" id="Phobius"/>
    </source>
</evidence>
<dbReference type="InterPro" id="IPR029787">
    <property type="entry name" value="Nucleotide_cyclase"/>
</dbReference>
<feature type="coiled-coil region" evidence="6">
    <location>
        <begin position="456"/>
        <end position="487"/>
    </location>
</feature>
<reference evidence="12 13" key="2">
    <citation type="journal article" date="2021" name="Int. J. Syst. Evol. Microbiol.">
        <title>Isolation and Polyphasic Characterization of Desulfuromonas versatilis sp. Nov., an Electrogenic Bacteria Capable of Versatile Metabolism Isolated from a Graphene Oxide-Reducing Enrichment Culture.</title>
        <authorList>
            <person name="Xie L."/>
            <person name="Yoshida N."/>
            <person name="Ishii S."/>
            <person name="Meng L."/>
        </authorList>
    </citation>
    <scope>NUCLEOTIDE SEQUENCE [LARGE SCALE GENOMIC DNA]</scope>
    <source>
        <strain evidence="12 13">NIT-T3</strain>
    </source>
</reference>
<dbReference type="InterPro" id="IPR052155">
    <property type="entry name" value="Biofilm_reg_signaling"/>
</dbReference>
<dbReference type="CDD" id="cd12914">
    <property type="entry name" value="PDC1_DGC_like"/>
    <property type="match status" value="1"/>
</dbReference>
<dbReference type="InterPro" id="IPR000160">
    <property type="entry name" value="GGDEF_dom"/>
</dbReference>
<dbReference type="SUPFAM" id="SSF55073">
    <property type="entry name" value="Nucleotide cyclase"/>
    <property type="match status" value="1"/>
</dbReference>
<dbReference type="InterPro" id="IPR000700">
    <property type="entry name" value="PAS-assoc_C"/>
</dbReference>
<dbReference type="CDD" id="cd01949">
    <property type="entry name" value="GGDEF"/>
    <property type="match status" value="1"/>
</dbReference>
<dbReference type="SMART" id="SM00086">
    <property type="entry name" value="PAC"/>
    <property type="match status" value="1"/>
</dbReference>
<dbReference type="Gene3D" id="3.30.70.270">
    <property type="match status" value="1"/>
</dbReference>
<dbReference type="InterPro" id="IPR035965">
    <property type="entry name" value="PAS-like_dom_sf"/>
</dbReference>
<dbReference type="PANTHER" id="PTHR44757">
    <property type="entry name" value="DIGUANYLATE CYCLASE DGCP"/>
    <property type="match status" value="1"/>
</dbReference>
<dbReference type="Pfam" id="PF13426">
    <property type="entry name" value="PAS_9"/>
    <property type="match status" value="1"/>
</dbReference>
<evidence type="ECO:0000313" key="13">
    <source>
        <dbReference type="Proteomes" id="UP001319827"/>
    </source>
</evidence>
<accession>A0ABM8HWJ5</accession>
<gene>
    <name evidence="12" type="ORF">DESUT3_34500</name>
</gene>
<feature type="domain" description="GGDEF" evidence="11">
    <location>
        <begin position="543"/>
        <end position="674"/>
    </location>
</feature>
<evidence type="ECO:0000256" key="1">
    <source>
        <dbReference type="ARBA" id="ARBA00004651"/>
    </source>
</evidence>
<dbReference type="SMART" id="SM00091">
    <property type="entry name" value="PAS"/>
    <property type="match status" value="1"/>
</dbReference>
<evidence type="ECO:0000313" key="12">
    <source>
        <dbReference type="EMBL" id="BCR06381.1"/>
    </source>
</evidence>
<dbReference type="InterPro" id="IPR033479">
    <property type="entry name" value="dCache_1"/>
</dbReference>
<dbReference type="PROSITE" id="PS50887">
    <property type="entry name" value="GGDEF"/>
    <property type="match status" value="1"/>
</dbReference>
<proteinExistence type="predicted"/>
<evidence type="ECO:0000256" key="7">
    <source>
        <dbReference type="SAM" id="MobiDB-lite"/>
    </source>
</evidence>
<dbReference type="NCBIfam" id="TIGR00229">
    <property type="entry name" value="sensory_box"/>
    <property type="match status" value="1"/>
</dbReference>
<dbReference type="Pfam" id="PF02743">
    <property type="entry name" value="dCache_1"/>
    <property type="match status" value="1"/>
</dbReference>
<dbReference type="PANTHER" id="PTHR44757:SF2">
    <property type="entry name" value="BIOFILM ARCHITECTURE MAINTENANCE PROTEIN MBAA"/>
    <property type="match status" value="1"/>
</dbReference>
<dbReference type="EMBL" id="AP024355">
    <property type="protein sequence ID" value="BCR06381.1"/>
    <property type="molecule type" value="Genomic_DNA"/>
</dbReference>
<comment type="subcellular location">
    <subcellularLocation>
        <location evidence="1">Cell membrane</location>
        <topology evidence="1">Multi-pass membrane protein</topology>
    </subcellularLocation>
</comment>
<dbReference type="Gene3D" id="3.30.450.20">
    <property type="entry name" value="PAS domain"/>
    <property type="match status" value="2"/>
</dbReference>
<dbReference type="CDD" id="cd00130">
    <property type="entry name" value="PAS"/>
    <property type="match status" value="1"/>
</dbReference>
<evidence type="ECO:0008006" key="14">
    <source>
        <dbReference type="Google" id="ProtNLM"/>
    </source>
</evidence>
<dbReference type="Proteomes" id="UP001319827">
    <property type="component" value="Chromosome"/>
</dbReference>
<evidence type="ECO:0000259" key="10">
    <source>
        <dbReference type="PROSITE" id="PS50113"/>
    </source>
</evidence>
<dbReference type="InterPro" id="IPR000014">
    <property type="entry name" value="PAS"/>
</dbReference>
<dbReference type="RefSeq" id="WP_221249762.1">
    <property type="nucleotide sequence ID" value="NZ_AP024355.1"/>
</dbReference>
<evidence type="ECO:0000256" key="4">
    <source>
        <dbReference type="ARBA" id="ARBA00022989"/>
    </source>
</evidence>
<keyword evidence="13" id="KW-1185">Reference proteome</keyword>
<keyword evidence="3 8" id="KW-0812">Transmembrane</keyword>
<reference evidence="12 13" key="1">
    <citation type="journal article" date="2016" name="C (Basel)">
        <title>Selective Growth of and Electricity Production by Marine Exoelectrogenic Bacteria in Self-Aggregated Hydrogel of Microbially Reduced Graphene Oxide.</title>
        <authorList>
            <person name="Yoshida N."/>
            <person name="Goto Y."/>
            <person name="Miyata Y."/>
        </authorList>
    </citation>
    <scope>NUCLEOTIDE SEQUENCE [LARGE SCALE GENOMIC DNA]</scope>
    <source>
        <strain evidence="12 13">NIT-T3</strain>
    </source>
</reference>
<feature type="compositionally biased region" description="Basic and acidic residues" evidence="7">
    <location>
        <begin position="247"/>
        <end position="259"/>
    </location>
</feature>
<dbReference type="InterPro" id="IPR001610">
    <property type="entry name" value="PAC"/>
</dbReference>
<evidence type="ECO:0000259" key="11">
    <source>
        <dbReference type="PROSITE" id="PS50887"/>
    </source>
</evidence>
<keyword evidence="4 8" id="KW-1133">Transmembrane helix</keyword>
<dbReference type="Pfam" id="PF00990">
    <property type="entry name" value="GGDEF"/>
    <property type="match status" value="1"/>
</dbReference>
<feature type="domain" description="PAC" evidence="10">
    <location>
        <begin position="421"/>
        <end position="472"/>
    </location>
</feature>
<keyword evidence="5 8" id="KW-0472">Membrane</keyword>
<dbReference type="SMART" id="SM00267">
    <property type="entry name" value="GGDEF"/>
    <property type="match status" value="1"/>
</dbReference>
<feature type="transmembrane region" description="Helical" evidence="8">
    <location>
        <begin position="16"/>
        <end position="34"/>
    </location>
</feature>
<evidence type="ECO:0000256" key="5">
    <source>
        <dbReference type="ARBA" id="ARBA00023136"/>
    </source>
</evidence>
<feature type="region of interest" description="Disordered" evidence="7">
    <location>
        <begin position="247"/>
        <end position="269"/>
    </location>
</feature>
<evidence type="ECO:0000256" key="3">
    <source>
        <dbReference type="ARBA" id="ARBA00022692"/>
    </source>
</evidence>
<dbReference type="PROSITE" id="PS50113">
    <property type="entry name" value="PAC"/>
    <property type="match status" value="1"/>
</dbReference>
<keyword evidence="2" id="KW-1003">Cell membrane</keyword>
<dbReference type="InterPro" id="IPR043128">
    <property type="entry name" value="Rev_trsase/Diguanyl_cyclase"/>
</dbReference>
<dbReference type="NCBIfam" id="TIGR00254">
    <property type="entry name" value="GGDEF"/>
    <property type="match status" value="1"/>
</dbReference>
<sequence length="681" mass="76627">MPALPKRFTTRQIKTHGAFALSTVLAIVLATLFLRHTLVKLSLQEAHTHQQQLARAIAHQFEGEIGHYLASLELVARSDTFSRLDHAKHIDPAIRGVDPALEPEKHRLLAGLIEPAGPFSAVFLMLPNGDNYLSHPFSTQRNLNQSNFADRPYFQAARETRSRVVTGGFLGASGNLAVVIDLPLLDEQGQLRAHLGGVFHLGRLSAILDESRRNEFDTGFLVDQTGHLIAHSNPEYLENGRSRNLADHPMLRPGADEKQGGGAPRTRTFTDPLSQKELLGTIVPLDWGWRLVLAKDLSGVYARNLPPILRISTLVALLLLGISGLGLATTWRIGRRWALADRALVESEARLKHIYDHSPVMMHSIDQQGQICNVNRKWLEVTGYQREEVIGRRADFLMNEESARRAFASVIPRMWKEGFVRDVPYRYIRKDGSEIDVLLNCDATIDPSGKPVSLSVVRDVTEQKEAEEELRRAKQELEIQVERRTAELRKTNEGLRQEIGERLRVEEKLRAAAITDELTGLLNRRGFFKMADHQLKVAQRAGRELLLCYCDLDGLKLINDLLGHATGDQAIIDAAEVLRRTFRQSDIIARLGGDEFVVLANETARDSEEALATRLHHHIDAHNRQHSRRFRLSLSFGSLLFDPENPCGIDELLARADRLMYQDKQNKKTEETDDCSSGKLF</sequence>